<evidence type="ECO:0000313" key="2">
    <source>
        <dbReference type="Proteomes" id="UP000298030"/>
    </source>
</evidence>
<evidence type="ECO:0000313" key="1">
    <source>
        <dbReference type="EMBL" id="TEB06243.1"/>
    </source>
</evidence>
<gene>
    <name evidence="1" type="ORF">FA13DRAFT_1193805</name>
</gene>
<dbReference type="Gene3D" id="3.30.420.510">
    <property type="match status" value="1"/>
</dbReference>
<dbReference type="EMBL" id="QPFP01000591">
    <property type="protein sequence ID" value="TEB06243.1"/>
    <property type="molecule type" value="Genomic_DNA"/>
</dbReference>
<sequence>MTATTPSLPSAKVIHVDTRGAVILSEESPETRDSRGIYLPNHIEPVSHIAVDVGGSLAKVVYFTRSPDPHHPFSSSYPRRRPLQPSLVFRTVLFAAKRRVEGQRSTYPACA</sequence>
<evidence type="ECO:0008006" key="3">
    <source>
        <dbReference type="Google" id="ProtNLM"/>
    </source>
</evidence>
<dbReference type="Proteomes" id="UP000298030">
    <property type="component" value="Unassembled WGS sequence"/>
</dbReference>
<keyword evidence="2" id="KW-1185">Reference proteome</keyword>
<comment type="caution">
    <text evidence="1">The sequence shown here is derived from an EMBL/GenBank/DDBJ whole genome shotgun (WGS) entry which is preliminary data.</text>
</comment>
<reference evidence="1 2" key="1">
    <citation type="journal article" date="2019" name="Nat. Ecol. Evol.">
        <title>Megaphylogeny resolves global patterns of mushroom evolution.</title>
        <authorList>
            <person name="Varga T."/>
            <person name="Krizsan K."/>
            <person name="Foldi C."/>
            <person name="Dima B."/>
            <person name="Sanchez-Garcia M."/>
            <person name="Sanchez-Ramirez S."/>
            <person name="Szollosi G.J."/>
            <person name="Szarkandi J.G."/>
            <person name="Papp V."/>
            <person name="Albert L."/>
            <person name="Andreopoulos W."/>
            <person name="Angelini C."/>
            <person name="Antonin V."/>
            <person name="Barry K.W."/>
            <person name="Bougher N.L."/>
            <person name="Buchanan P."/>
            <person name="Buyck B."/>
            <person name="Bense V."/>
            <person name="Catcheside P."/>
            <person name="Chovatia M."/>
            <person name="Cooper J."/>
            <person name="Damon W."/>
            <person name="Desjardin D."/>
            <person name="Finy P."/>
            <person name="Geml J."/>
            <person name="Haridas S."/>
            <person name="Hughes K."/>
            <person name="Justo A."/>
            <person name="Karasinski D."/>
            <person name="Kautmanova I."/>
            <person name="Kiss B."/>
            <person name="Kocsube S."/>
            <person name="Kotiranta H."/>
            <person name="LaButti K.M."/>
            <person name="Lechner B.E."/>
            <person name="Liimatainen K."/>
            <person name="Lipzen A."/>
            <person name="Lukacs Z."/>
            <person name="Mihaltcheva S."/>
            <person name="Morgado L.N."/>
            <person name="Niskanen T."/>
            <person name="Noordeloos M.E."/>
            <person name="Ohm R.A."/>
            <person name="Ortiz-Santana B."/>
            <person name="Ovrebo C."/>
            <person name="Racz N."/>
            <person name="Riley R."/>
            <person name="Savchenko A."/>
            <person name="Shiryaev A."/>
            <person name="Soop K."/>
            <person name="Spirin V."/>
            <person name="Szebenyi C."/>
            <person name="Tomsovsky M."/>
            <person name="Tulloss R.E."/>
            <person name="Uehling J."/>
            <person name="Grigoriev I.V."/>
            <person name="Vagvolgyi C."/>
            <person name="Papp T."/>
            <person name="Martin F.M."/>
            <person name="Miettinen O."/>
            <person name="Hibbett D.S."/>
            <person name="Nagy L.G."/>
        </authorList>
    </citation>
    <scope>NUCLEOTIDE SEQUENCE [LARGE SCALE GENOMIC DNA]</scope>
    <source>
        <strain evidence="1 2">FP101781</strain>
    </source>
</reference>
<name>A0A4Y7RC00_COPMI</name>
<dbReference type="InterPro" id="IPR043129">
    <property type="entry name" value="ATPase_NBD"/>
</dbReference>
<dbReference type="SUPFAM" id="SSF53067">
    <property type="entry name" value="Actin-like ATPase domain"/>
    <property type="match status" value="1"/>
</dbReference>
<proteinExistence type="predicted"/>
<accession>A0A4Y7RC00</accession>
<dbReference type="STRING" id="71717.A0A4Y7RC00"/>
<protein>
    <recommendedName>
        <fullName evidence="3">Pantothenate kinase</fullName>
    </recommendedName>
</protein>
<organism evidence="1 2">
    <name type="scientific">Coprinellus micaceus</name>
    <name type="common">Glistening ink-cap mushroom</name>
    <name type="synonym">Coprinus micaceus</name>
    <dbReference type="NCBI Taxonomy" id="71717"/>
    <lineage>
        <taxon>Eukaryota</taxon>
        <taxon>Fungi</taxon>
        <taxon>Dikarya</taxon>
        <taxon>Basidiomycota</taxon>
        <taxon>Agaricomycotina</taxon>
        <taxon>Agaricomycetes</taxon>
        <taxon>Agaricomycetidae</taxon>
        <taxon>Agaricales</taxon>
        <taxon>Agaricineae</taxon>
        <taxon>Psathyrellaceae</taxon>
        <taxon>Coprinellus</taxon>
    </lineage>
</organism>
<dbReference type="AlphaFoldDB" id="A0A4Y7RC00"/>
<dbReference type="OrthoDB" id="498611at2759"/>